<gene>
    <name evidence="3" type="ORF">SAMN02787118_10425</name>
</gene>
<evidence type="ECO:0000313" key="3">
    <source>
        <dbReference type="EMBL" id="SFF13512.1"/>
    </source>
</evidence>
<dbReference type="Gene3D" id="3.30.560.10">
    <property type="entry name" value="Glucose Oxidase, domain 3"/>
    <property type="match status" value="1"/>
</dbReference>
<dbReference type="Pfam" id="PF00732">
    <property type="entry name" value="GMC_oxred_N"/>
    <property type="match status" value="1"/>
</dbReference>
<dbReference type="InterPro" id="IPR000172">
    <property type="entry name" value="GMC_OxRdtase_N"/>
</dbReference>
<protein>
    <submittedName>
        <fullName evidence="3">GMC oxidoreductase</fullName>
    </submittedName>
</protein>
<sequence>MKLRTLKGAAPCGSALLKACAQAGIPTTAFNTGKTVVRGANWFQINSDENNIRQSSSVAYLHPVMGKRPNLEVRTGVRSCSTAAVVWAPSTWTRT</sequence>
<dbReference type="Proteomes" id="UP000181942">
    <property type="component" value="Unassembled WGS sequence"/>
</dbReference>
<organism evidence="3 4">
    <name type="scientific">Streptomyces mirabilis</name>
    <dbReference type="NCBI Taxonomy" id="68239"/>
    <lineage>
        <taxon>Bacteria</taxon>
        <taxon>Bacillati</taxon>
        <taxon>Actinomycetota</taxon>
        <taxon>Actinomycetes</taxon>
        <taxon>Kitasatosporales</taxon>
        <taxon>Streptomycetaceae</taxon>
        <taxon>Streptomyces</taxon>
    </lineage>
</organism>
<evidence type="ECO:0000259" key="2">
    <source>
        <dbReference type="Pfam" id="PF00732"/>
    </source>
</evidence>
<dbReference type="EMBL" id="FONR01000004">
    <property type="protein sequence ID" value="SFF13512.1"/>
    <property type="molecule type" value="Genomic_DNA"/>
</dbReference>
<feature type="signal peptide" evidence="1">
    <location>
        <begin position="1"/>
        <end position="23"/>
    </location>
</feature>
<evidence type="ECO:0000313" key="4">
    <source>
        <dbReference type="Proteomes" id="UP000181942"/>
    </source>
</evidence>
<dbReference type="Gene3D" id="3.50.50.60">
    <property type="entry name" value="FAD/NAD(P)-binding domain"/>
    <property type="match status" value="1"/>
</dbReference>
<feature type="chain" id="PRO_5010162313" evidence="1">
    <location>
        <begin position="24"/>
        <end position="95"/>
    </location>
</feature>
<dbReference type="AlphaFoldDB" id="A0A1I2G7K8"/>
<dbReference type="GO" id="GO:0050660">
    <property type="term" value="F:flavin adenine dinucleotide binding"/>
    <property type="evidence" value="ECO:0007669"/>
    <property type="project" value="InterPro"/>
</dbReference>
<evidence type="ECO:0000256" key="1">
    <source>
        <dbReference type="SAM" id="SignalP"/>
    </source>
</evidence>
<dbReference type="GO" id="GO:0016614">
    <property type="term" value="F:oxidoreductase activity, acting on CH-OH group of donors"/>
    <property type="evidence" value="ECO:0007669"/>
    <property type="project" value="InterPro"/>
</dbReference>
<feature type="domain" description="Glucose-methanol-choline oxidoreductase N-terminal" evidence="2">
    <location>
        <begin position="11"/>
        <end position="78"/>
    </location>
</feature>
<proteinExistence type="predicted"/>
<accession>A0A1I2G7K8</accession>
<name>A0A1I2G7K8_9ACTN</name>
<dbReference type="InterPro" id="IPR036188">
    <property type="entry name" value="FAD/NAD-bd_sf"/>
</dbReference>
<reference evidence="3 4" key="1">
    <citation type="submission" date="2016-10" db="EMBL/GenBank/DDBJ databases">
        <authorList>
            <person name="de Groot N.N."/>
        </authorList>
    </citation>
    <scope>NUCLEOTIDE SEQUENCE [LARGE SCALE GENOMIC DNA]</scope>
    <source>
        <strain evidence="3 4">OK461</strain>
    </source>
</reference>
<keyword evidence="1" id="KW-0732">Signal</keyword>